<dbReference type="GO" id="GO:0003978">
    <property type="term" value="F:UDP-glucose 4-epimerase activity"/>
    <property type="evidence" value="ECO:0007669"/>
    <property type="project" value="TreeGrafter"/>
</dbReference>
<reference evidence="2" key="1">
    <citation type="submission" date="2025-08" db="UniProtKB">
        <authorList>
            <consortium name="RefSeq"/>
        </authorList>
    </citation>
    <scope>IDENTIFICATION</scope>
    <source>
        <tissue evidence="2">Leaf</tissue>
    </source>
</reference>
<evidence type="ECO:0000313" key="1">
    <source>
        <dbReference type="Proteomes" id="UP000087766"/>
    </source>
</evidence>
<dbReference type="KEGG" id="vra:106753706"/>
<organism evidence="1 2">
    <name type="scientific">Vigna radiata var. radiata</name>
    <name type="common">Mung bean</name>
    <name type="synonym">Phaseolus aureus</name>
    <dbReference type="NCBI Taxonomy" id="3916"/>
    <lineage>
        <taxon>Eukaryota</taxon>
        <taxon>Viridiplantae</taxon>
        <taxon>Streptophyta</taxon>
        <taxon>Embryophyta</taxon>
        <taxon>Tracheophyta</taxon>
        <taxon>Spermatophyta</taxon>
        <taxon>Magnoliopsida</taxon>
        <taxon>eudicotyledons</taxon>
        <taxon>Gunneridae</taxon>
        <taxon>Pentapetalae</taxon>
        <taxon>rosids</taxon>
        <taxon>fabids</taxon>
        <taxon>Fabales</taxon>
        <taxon>Fabaceae</taxon>
        <taxon>Papilionoideae</taxon>
        <taxon>50 kb inversion clade</taxon>
        <taxon>NPAAA clade</taxon>
        <taxon>indigoferoid/millettioid clade</taxon>
        <taxon>Phaseoleae</taxon>
        <taxon>Vigna</taxon>
    </lineage>
</organism>
<dbReference type="Proteomes" id="UP000087766">
    <property type="component" value="Unplaced"/>
</dbReference>
<keyword evidence="1" id="KW-1185">Reference proteome</keyword>
<dbReference type="PANTHER" id="PTHR43725">
    <property type="entry name" value="UDP-GLUCOSE 4-EPIMERASE"/>
    <property type="match status" value="1"/>
</dbReference>
<name>A0A1S3TBB9_VIGRR</name>
<proteinExistence type="predicted"/>
<dbReference type="InterPro" id="IPR036291">
    <property type="entry name" value="NAD(P)-bd_dom_sf"/>
</dbReference>
<dbReference type="GO" id="GO:0005829">
    <property type="term" value="C:cytosol"/>
    <property type="evidence" value="ECO:0007669"/>
    <property type="project" value="TreeGrafter"/>
</dbReference>
<accession>A0A1S3TBB9</accession>
<protein>
    <submittedName>
        <fullName evidence="2">UDP-glucose 4-epimerase GEPI42-like</fullName>
    </submittedName>
</protein>
<gene>
    <name evidence="2" type="primary">LOC106753706</name>
</gene>
<dbReference type="GO" id="GO:0005996">
    <property type="term" value="P:monosaccharide metabolic process"/>
    <property type="evidence" value="ECO:0007669"/>
    <property type="project" value="TreeGrafter"/>
</dbReference>
<dbReference type="AlphaFoldDB" id="A0A1S3TBB9"/>
<evidence type="ECO:0000313" key="2">
    <source>
        <dbReference type="RefSeq" id="XP_014491048.1"/>
    </source>
</evidence>
<dbReference type="SUPFAM" id="SSF51735">
    <property type="entry name" value="NAD(P)-binding Rossmann-fold domains"/>
    <property type="match status" value="1"/>
</dbReference>
<dbReference type="STRING" id="3916.A0A1S3TBB9"/>
<dbReference type="OrthoDB" id="9402762at2759"/>
<dbReference type="RefSeq" id="XP_014491048.1">
    <property type="nucleotide sequence ID" value="XM_014635562.1"/>
</dbReference>
<dbReference type="GeneID" id="106753706"/>
<sequence length="126" mass="13877">MDNLNNSVIEAIDRVRRLGGAHLANNLIFCHGDLRNPNDLEALFSHPDQAIAKFNCKNMVISSSATVYGQPHQVILADHSAEVALGRLPELKISDHDYPTKDDTPVSHSISFVLLHLANYVASNHL</sequence>
<dbReference type="PANTHER" id="PTHR43725:SF15">
    <property type="entry name" value="BIFUNCTIONAL UDP-GLUCOSE 4-EPIMERASE AND UDP-XYLOSE 4-EPIMERASE 1"/>
    <property type="match status" value="1"/>
</dbReference>